<dbReference type="Pfam" id="PF16868">
    <property type="entry name" value="NMT1_3"/>
    <property type="match status" value="1"/>
</dbReference>
<organism evidence="2 3">
    <name type="scientific">Neomoorella glycerini</name>
    <dbReference type="NCBI Taxonomy" id="55779"/>
    <lineage>
        <taxon>Bacteria</taxon>
        <taxon>Bacillati</taxon>
        <taxon>Bacillota</taxon>
        <taxon>Clostridia</taxon>
        <taxon>Neomoorellales</taxon>
        <taxon>Neomoorellaceae</taxon>
        <taxon>Neomoorella</taxon>
    </lineage>
</organism>
<dbReference type="OrthoDB" id="9776669at2"/>
<dbReference type="InterPro" id="IPR011852">
    <property type="entry name" value="TRAP_TAXI"/>
</dbReference>
<dbReference type="CDD" id="cd13520">
    <property type="entry name" value="PBP2_TAXI_TRAP"/>
    <property type="match status" value="1"/>
</dbReference>
<reference evidence="2 3" key="1">
    <citation type="submission" date="2019-11" db="EMBL/GenBank/DDBJ databases">
        <title>Genome sequence of Moorella glycerini DSM11254.</title>
        <authorList>
            <person name="Poehlein A."/>
            <person name="Boeer T."/>
            <person name="Daniel R."/>
        </authorList>
    </citation>
    <scope>NUCLEOTIDE SEQUENCE [LARGE SCALE GENOMIC DNA]</scope>
    <source>
        <strain evidence="2 3">DSM 11254</strain>
    </source>
</reference>
<keyword evidence="3" id="KW-1185">Reference proteome</keyword>
<sequence>MPLRFRWKLLGIPLVLLLLTMALAACTGSKAPETLKKDQAGSQQAEAYKATKKDWPKGVTWSGSALGGAHYMFGAALAKVVTDKLGVPMAVEATGGPWQSIELIEKRQTDFGPVPGAMGYEAYNGLGQAKGKKYSDLRAVFPMFPQYLHWWAFADKEIKDFRDLNGRAVDMSGPGSFLNDYGMKLFNYFNIKPKRVTNMANFSDANELLVNGQIDAVGAWSGVPAPAAQEMAITRNIAIIGVNKKDAEEFAAKNPLAVGTIPANTYKGQTEPVTTLVVWTFVGTHKDLPEDFIYAVVKAASENNKDLVASYKAAVDALPENAKYATFPLHPGAVRYFKEKGIQLPDGAIPPEMKK</sequence>
<dbReference type="PANTHER" id="PTHR42941:SF1">
    <property type="entry name" value="SLL1037 PROTEIN"/>
    <property type="match status" value="1"/>
</dbReference>
<gene>
    <name evidence="2" type="ORF">MGLY_03130</name>
</gene>
<evidence type="ECO:0000256" key="1">
    <source>
        <dbReference type="SAM" id="SignalP"/>
    </source>
</evidence>
<dbReference type="Gene3D" id="3.40.190.10">
    <property type="entry name" value="Periplasmic binding protein-like II"/>
    <property type="match status" value="2"/>
</dbReference>
<dbReference type="Proteomes" id="UP000425916">
    <property type="component" value="Chromosome"/>
</dbReference>
<dbReference type="EMBL" id="CP046244">
    <property type="protein sequence ID" value="QGP90990.1"/>
    <property type="molecule type" value="Genomic_DNA"/>
</dbReference>
<keyword evidence="1" id="KW-0732">Signal</keyword>
<name>A0A6I5ZM89_9FIRM</name>
<dbReference type="SUPFAM" id="SSF53850">
    <property type="entry name" value="Periplasmic binding protein-like II"/>
    <property type="match status" value="1"/>
</dbReference>
<dbReference type="RefSeq" id="WP_156271428.1">
    <property type="nucleotide sequence ID" value="NZ_CP046244.1"/>
</dbReference>
<accession>A0A6I5ZM89</accession>
<evidence type="ECO:0000313" key="2">
    <source>
        <dbReference type="EMBL" id="QGP90990.1"/>
    </source>
</evidence>
<dbReference type="PROSITE" id="PS51257">
    <property type="entry name" value="PROKAR_LIPOPROTEIN"/>
    <property type="match status" value="1"/>
</dbReference>
<dbReference type="NCBIfam" id="TIGR02122">
    <property type="entry name" value="TRAP_TAXI"/>
    <property type="match status" value="1"/>
</dbReference>
<protein>
    <submittedName>
        <fullName evidence="2">NMT1-like family protein</fullName>
    </submittedName>
</protein>
<dbReference type="AlphaFoldDB" id="A0A6I5ZM89"/>
<proteinExistence type="predicted"/>
<dbReference type="PANTHER" id="PTHR42941">
    <property type="entry name" value="SLL1037 PROTEIN"/>
    <property type="match status" value="1"/>
</dbReference>
<feature type="signal peptide" evidence="1">
    <location>
        <begin position="1"/>
        <end position="24"/>
    </location>
</feature>
<evidence type="ECO:0000313" key="3">
    <source>
        <dbReference type="Proteomes" id="UP000425916"/>
    </source>
</evidence>
<feature type="chain" id="PRO_5038927850" evidence="1">
    <location>
        <begin position="25"/>
        <end position="355"/>
    </location>
</feature>